<comment type="caution">
    <text evidence="1">The sequence shown here is derived from an EMBL/GenBank/DDBJ whole genome shotgun (WGS) entry which is preliminary data.</text>
</comment>
<gene>
    <name evidence="1" type="ORF">CL6EHI_095900</name>
</gene>
<dbReference type="VEuPathDB" id="AmoebaDB:EHI5A_097800"/>
<evidence type="ECO:0000313" key="2">
    <source>
        <dbReference type="Proteomes" id="UP000078387"/>
    </source>
</evidence>
<protein>
    <submittedName>
        <fullName evidence="1">Uncharacterized protein</fullName>
    </submittedName>
</protein>
<sequence>MNQPVFSKPLIITDENSLFSLLEEQQEDFEIVKQRICETPKYFKEAVESINQMNYVIDDYLQSIDSFHFTYNEDSVEDNDYSKMSPFYACSSVNRSDTTMDLEPIIEGQ</sequence>
<name>A0A5K1UEA6_ENTHI</name>
<dbReference type="VEuPathDB" id="AmoebaDB:KM1_127180"/>
<dbReference type="VEuPathDB" id="AmoebaDB:EHI_095900"/>
<dbReference type="Proteomes" id="UP000078387">
    <property type="component" value="Unassembled WGS sequence"/>
</dbReference>
<proteinExistence type="predicted"/>
<dbReference type="OMA" id="TINQMNC"/>
<evidence type="ECO:0000313" key="1">
    <source>
        <dbReference type="EMBL" id="GAT95835.1"/>
    </source>
</evidence>
<dbReference type="EMBL" id="BDEQ01000001">
    <property type="protein sequence ID" value="GAT95835.1"/>
    <property type="molecule type" value="Genomic_DNA"/>
</dbReference>
<accession>A0A5K1UEA6</accession>
<reference evidence="1 2" key="1">
    <citation type="submission" date="2016-05" db="EMBL/GenBank/DDBJ databases">
        <title>First whole genome sequencing of Entamoeba histolytica HM1:IMSS-clone-6.</title>
        <authorList>
            <person name="Mukherjee Avik.K."/>
            <person name="Izumyama S."/>
            <person name="Nakada-Tsukui K."/>
            <person name="Nozaki T."/>
        </authorList>
    </citation>
    <scope>NUCLEOTIDE SEQUENCE [LARGE SCALE GENOMIC DNA]</scope>
    <source>
        <strain evidence="1 2">HM1:IMSS clone 6</strain>
    </source>
</reference>
<dbReference type="VEuPathDB" id="AmoebaDB:EHI8A_079590"/>
<organism evidence="1 2">
    <name type="scientific">Entamoeba histolytica</name>
    <dbReference type="NCBI Taxonomy" id="5759"/>
    <lineage>
        <taxon>Eukaryota</taxon>
        <taxon>Amoebozoa</taxon>
        <taxon>Evosea</taxon>
        <taxon>Archamoebae</taxon>
        <taxon>Mastigamoebida</taxon>
        <taxon>Entamoebidae</taxon>
        <taxon>Entamoeba</taxon>
    </lineage>
</organism>
<dbReference type="AlphaFoldDB" id="A0A5K1UEA6"/>